<evidence type="ECO:0000313" key="6">
    <source>
        <dbReference type="EMBL" id="RKD87694.1"/>
    </source>
</evidence>
<dbReference type="GO" id="GO:0007156">
    <property type="term" value="P:homophilic cell adhesion via plasma membrane adhesion molecules"/>
    <property type="evidence" value="ECO:0007669"/>
    <property type="project" value="InterPro"/>
</dbReference>
<dbReference type="InterPro" id="IPR013320">
    <property type="entry name" value="ConA-like_dom_sf"/>
</dbReference>
<dbReference type="OrthoDB" id="1081439at2"/>
<reference evidence="6 7" key="1">
    <citation type="submission" date="2018-09" db="EMBL/GenBank/DDBJ databases">
        <title>Genomic Encyclopedia of Archaeal and Bacterial Type Strains, Phase II (KMG-II): from individual species to whole genera.</title>
        <authorList>
            <person name="Goeker M."/>
        </authorList>
    </citation>
    <scope>NUCLEOTIDE SEQUENCE [LARGE SCALE GENOMIC DNA]</scope>
    <source>
        <strain evidence="6 7">DSM 27148</strain>
    </source>
</reference>
<comment type="subcellular location">
    <subcellularLocation>
        <location evidence="1">Membrane</location>
    </subcellularLocation>
</comment>
<dbReference type="RefSeq" id="WP_120274724.1">
    <property type="nucleotide sequence ID" value="NZ_RAPN01000003.1"/>
</dbReference>
<dbReference type="InterPro" id="IPR015919">
    <property type="entry name" value="Cadherin-like_sf"/>
</dbReference>
<dbReference type="SMART" id="SM00112">
    <property type="entry name" value="CA"/>
    <property type="match status" value="1"/>
</dbReference>
<dbReference type="Gene3D" id="2.60.40.60">
    <property type="entry name" value="Cadherins"/>
    <property type="match status" value="1"/>
</dbReference>
<dbReference type="GO" id="GO:0004553">
    <property type="term" value="F:hydrolase activity, hydrolyzing O-glycosyl compounds"/>
    <property type="evidence" value="ECO:0007669"/>
    <property type="project" value="UniProtKB-ARBA"/>
</dbReference>
<organism evidence="6 7">
    <name type="scientific">Mangrovibacterium diazotrophicum</name>
    <dbReference type="NCBI Taxonomy" id="1261403"/>
    <lineage>
        <taxon>Bacteria</taxon>
        <taxon>Pseudomonadati</taxon>
        <taxon>Bacteroidota</taxon>
        <taxon>Bacteroidia</taxon>
        <taxon>Marinilabiliales</taxon>
        <taxon>Prolixibacteraceae</taxon>
        <taxon>Mangrovibacterium</taxon>
    </lineage>
</organism>
<dbReference type="PROSITE" id="PS50268">
    <property type="entry name" value="CADHERIN_2"/>
    <property type="match status" value="1"/>
</dbReference>
<dbReference type="GO" id="GO:0016477">
    <property type="term" value="P:cell migration"/>
    <property type="evidence" value="ECO:0007669"/>
    <property type="project" value="TreeGrafter"/>
</dbReference>
<dbReference type="GO" id="GO:0005975">
    <property type="term" value="P:carbohydrate metabolic process"/>
    <property type="evidence" value="ECO:0007669"/>
    <property type="project" value="UniProtKB-ARBA"/>
</dbReference>
<dbReference type="InterPro" id="IPR002126">
    <property type="entry name" value="Cadherin-like_dom"/>
</dbReference>
<accession>A0A419VX08</accession>
<gene>
    <name evidence="6" type="ORF">BC643_3701</name>
</gene>
<name>A0A419VX08_9BACT</name>
<dbReference type="Proteomes" id="UP000283387">
    <property type="component" value="Unassembled WGS sequence"/>
</dbReference>
<comment type="caution">
    <text evidence="6">The sequence shown here is derived from an EMBL/GenBank/DDBJ whole genome shotgun (WGS) entry which is preliminary data.</text>
</comment>
<dbReference type="SUPFAM" id="SSF49313">
    <property type="entry name" value="Cadherin-like"/>
    <property type="match status" value="1"/>
</dbReference>
<dbReference type="PANTHER" id="PTHR24027:SF438">
    <property type="entry name" value="CADHERIN 23"/>
    <property type="match status" value="1"/>
</dbReference>
<protein>
    <submittedName>
        <fullName evidence="6">Cadherin domain-containing protein</fullName>
    </submittedName>
</protein>
<dbReference type="InterPro" id="IPR039808">
    <property type="entry name" value="Cadherin"/>
</dbReference>
<dbReference type="GO" id="GO:0045296">
    <property type="term" value="F:cadherin binding"/>
    <property type="evidence" value="ECO:0007669"/>
    <property type="project" value="TreeGrafter"/>
</dbReference>
<evidence type="ECO:0000256" key="3">
    <source>
        <dbReference type="ARBA" id="ARBA00022837"/>
    </source>
</evidence>
<dbReference type="Pfam" id="PF13385">
    <property type="entry name" value="Laminin_G_3"/>
    <property type="match status" value="1"/>
</dbReference>
<dbReference type="CDD" id="cd11304">
    <property type="entry name" value="Cadherin_repeat"/>
    <property type="match status" value="1"/>
</dbReference>
<evidence type="ECO:0000313" key="7">
    <source>
        <dbReference type="Proteomes" id="UP000283387"/>
    </source>
</evidence>
<dbReference type="GO" id="GO:0016342">
    <property type="term" value="C:catenin complex"/>
    <property type="evidence" value="ECO:0007669"/>
    <property type="project" value="TreeGrafter"/>
</dbReference>
<dbReference type="AlphaFoldDB" id="A0A419VX08"/>
<keyword evidence="3" id="KW-0106">Calcium</keyword>
<dbReference type="Pfam" id="PF00028">
    <property type="entry name" value="Cadherin"/>
    <property type="match status" value="1"/>
</dbReference>
<feature type="domain" description="Cadherin" evidence="5">
    <location>
        <begin position="37"/>
        <end position="138"/>
    </location>
</feature>
<evidence type="ECO:0000256" key="4">
    <source>
        <dbReference type="ARBA" id="ARBA00023136"/>
    </source>
</evidence>
<sequence length="368" mass="41464">MKKSLIWFAALFAIVGHSCKKVNCPAAPKTMDQVFFIDENSETGTLVGQVLAFDEEDSKPLTYSLVSGNENDAFSISEDDGLLTIQNEDAIDFETNPVFNLIVEVRNSADKSTQTNVTVNLNNIDIPTNGMILYYPFDGDVMDYSDSQNNGIDFTDGNYVQGMRSEALNFNGSTDYIELENTLNSINGLSFSFWMYSRGSDGIENNGTIVAKYNMSNGGSRCFMLNSFGNTDETRTDNNISITFYKYGYTYAYHDKLKSYMEQADIQNELNPATYDLVNPLRIELQQWTHCLINVTETSIECWLDGVLCTKKQREYSNYFSDETEPVYIGNIISGGAGSNNHFNGILDELRVYNRGLTEDEIKTLYKE</sequence>
<dbReference type="GO" id="GO:0005509">
    <property type="term" value="F:calcium ion binding"/>
    <property type="evidence" value="ECO:0007669"/>
    <property type="project" value="InterPro"/>
</dbReference>
<dbReference type="PANTHER" id="PTHR24027">
    <property type="entry name" value="CADHERIN-23"/>
    <property type="match status" value="1"/>
</dbReference>
<evidence type="ECO:0000256" key="1">
    <source>
        <dbReference type="ARBA" id="ARBA00004370"/>
    </source>
</evidence>
<evidence type="ECO:0000259" key="5">
    <source>
        <dbReference type="PROSITE" id="PS50268"/>
    </source>
</evidence>
<evidence type="ECO:0000256" key="2">
    <source>
        <dbReference type="ARBA" id="ARBA00022737"/>
    </source>
</evidence>
<dbReference type="Gene3D" id="2.60.120.200">
    <property type="match status" value="1"/>
</dbReference>
<dbReference type="SUPFAM" id="SSF49899">
    <property type="entry name" value="Concanavalin A-like lectins/glucanases"/>
    <property type="match status" value="1"/>
</dbReference>
<proteinExistence type="predicted"/>
<keyword evidence="4" id="KW-0472">Membrane</keyword>
<keyword evidence="7" id="KW-1185">Reference proteome</keyword>
<dbReference type="EMBL" id="RAPN01000003">
    <property type="protein sequence ID" value="RKD87694.1"/>
    <property type="molecule type" value="Genomic_DNA"/>
</dbReference>
<dbReference type="GO" id="GO:0008013">
    <property type="term" value="F:beta-catenin binding"/>
    <property type="evidence" value="ECO:0007669"/>
    <property type="project" value="TreeGrafter"/>
</dbReference>
<keyword evidence="2" id="KW-0677">Repeat</keyword>